<dbReference type="CDD" id="cd20742">
    <property type="entry name" value="FIX_vWA-like"/>
    <property type="match status" value="1"/>
</dbReference>
<feature type="compositionally biased region" description="Acidic residues" evidence="5">
    <location>
        <begin position="352"/>
        <end position="368"/>
    </location>
</feature>
<dbReference type="EMBL" id="FSQT01000002">
    <property type="protein sequence ID" value="SIN44852.1"/>
    <property type="molecule type" value="Genomic_DNA"/>
</dbReference>
<name>A0A1N6BF54_9ACTN</name>
<keyword evidence="8" id="KW-1185">Reference proteome</keyword>
<evidence type="ECO:0000256" key="5">
    <source>
        <dbReference type="SAM" id="MobiDB-lite"/>
    </source>
</evidence>
<evidence type="ECO:0000256" key="6">
    <source>
        <dbReference type="SAM" id="SignalP"/>
    </source>
</evidence>
<dbReference type="InterPro" id="IPR059100">
    <property type="entry name" value="TSP3_bac"/>
</dbReference>
<organism evidence="7 8">
    <name type="scientific">Micromonospora cremea</name>
    <dbReference type="NCBI Taxonomy" id="709881"/>
    <lineage>
        <taxon>Bacteria</taxon>
        <taxon>Bacillati</taxon>
        <taxon>Actinomycetota</taxon>
        <taxon>Actinomycetes</taxon>
        <taxon>Micromonosporales</taxon>
        <taxon>Micromonosporaceae</taxon>
        <taxon>Micromonospora</taxon>
    </lineage>
</organism>
<gene>
    <name evidence="7" type="ORF">SAMN04489832_7342</name>
</gene>
<dbReference type="AlphaFoldDB" id="A0A1N6BF54"/>
<proteinExistence type="predicted"/>
<feature type="compositionally biased region" description="Polar residues" evidence="5">
    <location>
        <begin position="292"/>
        <end position="309"/>
    </location>
</feature>
<evidence type="ECO:0000313" key="8">
    <source>
        <dbReference type="Proteomes" id="UP000185124"/>
    </source>
</evidence>
<dbReference type="Proteomes" id="UP000185124">
    <property type="component" value="Unassembled WGS sequence"/>
</dbReference>
<evidence type="ECO:0000313" key="7">
    <source>
        <dbReference type="EMBL" id="SIN44852.1"/>
    </source>
</evidence>
<evidence type="ECO:0000256" key="4">
    <source>
        <dbReference type="ARBA" id="ARBA00022837"/>
    </source>
</evidence>
<sequence length="761" mass="81472">MRGRLRRRTLAAAVATAVVAQVALFGAEATAGETPLWQVEVAKIPTTEYTRDAKIYVTESCQALSPYVEGGLGDSRLAPVLADVESRYFDGARLKSAADGEVAFDNLKHLESFLKSRLTGASPPNGEAEQAHVRALVKTLTGARLLADAAIQDAEVTIGPFRASPPPAPAPVGLTEAFADLEAAKVDLAKADEMLVKANPVPATIQAGRAWASGFNVLARLGITYAGDHDNDGVVDVVELRLGASPLLVDTDGDGLTDKFEITELAGWTAPNKADTDGDSVADGAEDVDNDGLTNLQEQDLGTSPTNPDTDGDGAKDGTEVAQGSNPLVADQPRAPPTPGDVPPIVPVPTDLDTDGDGAPDIVEEDDGTNANNPDTEGDGLSDGTELEWGSSSLAQDTDGDGLRDDYEVANAESQDLDPARPDEQISKWTYVADFALGLVAGEFAMRDSMAWLAGNICSTALSFIPVYGWIVGAITDIRDAVAAAIRGDWVSAGFSVLSLIPYAGDAVAIPAKIAKFVQRYVHRLAEVARFVARYDKIPASVKEVTYELIMPEVWAALVEPEGLTAAVASGRVSKSNFDRLLRGARTDLKKLHEVVFQKPNHVHGPNVDWVYRWTQAEERLVELMTSLGKTGRHGSNKLYLKRPDLPDLPANSRGRYPDFAEEDANGNFTLHEVKAGIPMRDEDIEQCKKDGWYKDPANQAKIQADNPGMGSKKVVGVHWHFMPHGGGSPNNPYNSLGVWDDLLDCLVQQNITFTIHFPAN</sequence>
<dbReference type="STRING" id="709881.SAMN04489832_7342"/>
<feature type="signal peptide" evidence="6">
    <location>
        <begin position="1"/>
        <end position="31"/>
    </location>
</feature>
<feature type="region of interest" description="Disordered" evidence="5">
    <location>
        <begin position="270"/>
        <end position="405"/>
    </location>
</feature>
<dbReference type="InterPro" id="IPR053180">
    <property type="entry name" value="Ca-binding_acidic-repeat"/>
</dbReference>
<feature type="chain" id="PRO_5038382042" evidence="6">
    <location>
        <begin position="32"/>
        <end position="761"/>
    </location>
</feature>
<dbReference type="InterPro" id="IPR018247">
    <property type="entry name" value="EF_Hand_1_Ca_BS"/>
</dbReference>
<keyword evidence="4" id="KW-0106">Calcium</keyword>
<evidence type="ECO:0000256" key="3">
    <source>
        <dbReference type="ARBA" id="ARBA00022729"/>
    </source>
</evidence>
<keyword evidence="2" id="KW-0964">Secreted</keyword>
<evidence type="ECO:0000256" key="1">
    <source>
        <dbReference type="ARBA" id="ARBA00004613"/>
    </source>
</evidence>
<dbReference type="PANTHER" id="PTHR37467">
    <property type="entry name" value="EXPORTED CALCIUM-BINDING GLYCOPROTEIN-RELATED"/>
    <property type="match status" value="1"/>
</dbReference>
<evidence type="ECO:0000256" key="2">
    <source>
        <dbReference type="ARBA" id="ARBA00022525"/>
    </source>
</evidence>
<accession>A0A1N6BF54</accession>
<protein>
    <submittedName>
        <fullName evidence="7">Uncharacterized protein</fullName>
    </submittedName>
</protein>
<reference evidence="8" key="1">
    <citation type="submission" date="2016-12" db="EMBL/GenBank/DDBJ databases">
        <authorList>
            <person name="Varghese N."/>
            <person name="Submissions S."/>
        </authorList>
    </citation>
    <scope>NUCLEOTIDE SEQUENCE [LARGE SCALE GENOMIC DNA]</scope>
    <source>
        <strain evidence="8">DSM 45599</strain>
    </source>
</reference>
<comment type="subcellular location">
    <subcellularLocation>
        <location evidence="1">Secreted</location>
    </subcellularLocation>
</comment>
<feature type="compositionally biased region" description="Acidic residues" evidence="5">
    <location>
        <begin position="277"/>
        <end position="290"/>
    </location>
</feature>
<dbReference type="PANTHER" id="PTHR37467:SF1">
    <property type="entry name" value="EXPORTED CALCIUM-BINDING GLYCOPROTEIN"/>
    <property type="match status" value="1"/>
</dbReference>
<feature type="compositionally biased region" description="Pro residues" evidence="5">
    <location>
        <begin position="334"/>
        <end position="347"/>
    </location>
</feature>
<dbReference type="Pfam" id="PF18884">
    <property type="entry name" value="TSP3_bac"/>
    <property type="match status" value="4"/>
</dbReference>
<dbReference type="PROSITE" id="PS00018">
    <property type="entry name" value="EF_HAND_1"/>
    <property type="match status" value="1"/>
</dbReference>
<keyword evidence="3 6" id="KW-0732">Signal</keyword>